<evidence type="ECO:0000313" key="2">
    <source>
        <dbReference type="Proteomes" id="UP000276133"/>
    </source>
</evidence>
<sequence length="78" mass="8895">MSNEFRPYNILKGINLVLISNFTQLRRNISRSLKSGSKVMSHFIKFLIDDARIVTTLRNGSDLTILQARLGLNFLTGR</sequence>
<reference evidence="1 2" key="1">
    <citation type="journal article" date="2018" name="Sci. Rep.">
        <title>Genomic signatures of local adaptation to the degree of environmental predictability in rotifers.</title>
        <authorList>
            <person name="Franch-Gras L."/>
            <person name="Hahn C."/>
            <person name="Garcia-Roger E.M."/>
            <person name="Carmona M.J."/>
            <person name="Serra M."/>
            <person name="Gomez A."/>
        </authorList>
    </citation>
    <scope>NUCLEOTIDE SEQUENCE [LARGE SCALE GENOMIC DNA]</scope>
    <source>
        <strain evidence="1">HYR1</strain>
    </source>
</reference>
<protein>
    <submittedName>
        <fullName evidence="1">Uncharacterized protein</fullName>
    </submittedName>
</protein>
<name>A0A3M7QF11_BRAPC</name>
<evidence type="ECO:0000313" key="1">
    <source>
        <dbReference type="EMBL" id="RNA09774.1"/>
    </source>
</evidence>
<dbReference type="Proteomes" id="UP000276133">
    <property type="component" value="Unassembled WGS sequence"/>
</dbReference>
<gene>
    <name evidence="1" type="ORF">BpHYR1_011455</name>
</gene>
<dbReference type="EMBL" id="REGN01006372">
    <property type="protein sequence ID" value="RNA09774.1"/>
    <property type="molecule type" value="Genomic_DNA"/>
</dbReference>
<proteinExistence type="predicted"/>
<organism evidence="1 2">
    <name type="scientific">Brachionus plicatilis</name>
    <name type="common">Marine rotifer</name>
    <name type="synonym">Brachionus muelleri</name>
    <dbReference type="NCBI Taxonomy" id="10195"/>
    <lineage>
        <taxon>Eukaryota</taxon>
        <taxon>Metazoa</taxon>
        <taxon>Spiralia</taxon>
        <taxon>Gnathifera</taxon>
        <taxon>Rotifera</taxon>
        <taxon>Eurotatoria</taxon>
        <taxon>Monogononta</taxon>
        <taxon>Pseudotrocha</taxon>
        <taxon>Ploima</taxon>
        <taxon>Brachionidae</taxon>
        <taxon>Brachionus</taxon>
    </lineage>
</organism>
<dbReference type="AlphaFoldDB" id="A0A3M7QF11"/>
<accession>A0A3M7QF11</accession>
<keyword evidence="2" id="KW-1185">Reference proteome</keyword>
<comment type="caution">
    <text evidence="1">The sequence shown here is derived from an EMBL/GenBank/DDBJ whole genome shotgun (WGS) entry which is preliminary data.</text>
</comment>